<keyword evidence="3" id="KW-1185">Reference proteome</keyword>
<feature type="region of interest" description="Disordered" evidence="1">
    <location>
        <begin position="1"/>
        <end position="46"/>
    </location>
</feature>
<feature type="compositionally biased region" description="Polar residues" evidence="1">
    <location>
        <begin position="14"/>
        <end position="32"/>
    </location>
</feature>
<gene>
    <name evidence="2" type="ORF">CVD27_24420</name>
</gene>
<dbReference type="AlphaFoldDB" id="A0A2N5H7P1"/>
<dbReference type="EMBL" id="PGVE01000091">
    <property type="protein sequence ID" value="PLS01544.1"/>
    <property type="molecule type" value="Genomic_DNA"/>
</dbReference>
<evidence type="ECO:0000313" key="3">
    <source>
        <dbReference type="Proteomes" id="UP000234950"/>
    </source>
</evidence>
<dbReference type="InterPro" id="IPR025625">
    <property type="entry name" value="YuzL"/>
</dbReference>
<name>A0A2N5H7P1_9BACI</name>
<sequence length="46" mass="4966">MSRGRKGKADPSTIGLNSPQVEGQGTTNTETGSMEVPSSRKKQKRF</sequence>
<dbReference type="Proteomes" id="UP000234950">
    <property type="component" value="Unassembled WGS sequence"/>
</dbReference>
<comment type="caution">
    <text evidence="2">The sequence shown here is derived from an EMBL/GenBank/DDBJ whole genome shotgun (WGS) entry which is preliminary data.</text>
</comment>
<dbReference type="RefSeq" id="WP_101651309.1">
    <property type="nucleotide sequence ID" value="NZ_PGVE01000091.1"/>
</dbReference>
<organism evidence="2 3">
    <name type="scientific">Neobacillus cucumis</name>
    <dbReference type="NCBI Taxonomy" id="1740721"/>
    <lineage>
        <taxon>Bacteria</taxon>
        <taxon>Bacillati</taxon>
        <taxon>Bacillota</taxon>
        <taxon>Bacilli</taxon>
        <taxon>Bacillales</taxon>
        <taxon>Bacillaceae</taxon>
        <taxon>Neobacillus</taxon>
    </lineage>
</organism>
<protein>
    <submittedName>
        <fullName evidence="2">YuzL family protein</fullName>
    </submittedName>
</protein>
<proteinExistence type="predicted"/>
<evidence type="ECO:0000256" key="1">
    <source>
        <dbReference type="SAM" id="MobiDB-lite"/>
    </source>
</evidence>
<accession>A0A2N5H7P1</accession>
<dbReference type="Pfam" id="PF14115">
    <property type="entry name" value="YuzL"/>
    <property type="match status" value="1"/>
</dbReference>
<reference evidence="2 3" key="1">
    <citation type="submission" date="2017-11" db="EMBL/GenBank/DDBJ databases">
        <title>Comparitive Functional Genomics of Dry Heat Resistant strains isolated from the Viking Spacecraft.</title>
        <authorList>
            <person name="Seuylemezian A."/>
            <person name="Cooper K."/>
            <person name="Vaishampayan P."/>
        </authorList>
    </citation>
    <scope>NUCLEOTIDE SEQUENCE [LARGE SCALE GENOMIC DNA]</scope>
    <source>
        <strain evidence="2 3">V32-6</strain>
    </source>
</reference>
<dbReference type="OrthoDB" id="2972390at2"/>
<evidence type="ECO:0000313" key="2">
    <source>
        <dbReference type="EMBL" id="PLS01544.1"/>
    </source>
</evidence>